<feature type="region of interest" description="Disordered" evidence="1">
    <location>
        <begin position="1"/>
        <end position="93"/>
    </location>
</feature>
<feature type="domain" description="DUF3752" evidence="2">
    <location>
        <begin position="456"/>
        <end position="532"/>
    </location>
</feature>
<evidence type="ECO:0000259" key="2">
    <source>
        <dbReference type="Pfam" id="PF12572"/>
    </source>
</evidence>
<dbReference type="InParanoid" id="A0A1Z5JK74"/>
<comment type="caution">
    <text evidence="3">The sequence shown here is derived from an EMBL/GenBank/DDBJ whole genome shotgun (WGS) entry which is preliminary data.</text>
</comment>
<sequence>MDSSDSSLSTDKKKRRKSSKSRKREERKPWKRRRSDYDDDSTSSSDDDSSYRRYRKRERKERKKHKKDKKKVKKEKKRASRDEDDSSCGESDPLHRNYELADALLNMLEGHPALVEDFPIMLIRLASGTTFDLSQMSDQDAAHCLAQVFTKLQPFGVTKDHAGAWCWEGGSRSSNPTHNEQIVLVKLVRAMLDQIGFTMQAIERHDNPDIPSAAERVQTNNTTEEITYMTAGTLREFKPELAQELAGLCRMILDGESIALDGLEDDRLRNALEYIFKECGLEKLEMENDDKEDDDSVAFGYGLPQAANEESKARIRCVMQTCEETAQKPIVKGPLKPPSSYTNQVDALYDNSGSSDEEGPAMVGSARQNKGLSKDLVAAQAALRSRQLANAKQGIDVSTAEAMEGQSREEWMVVPGKQFDFLSAVKAGKPMTSRKFGAQSKVDLAKQGESIHPSIQAEIQAIKEAHEESRGPSLMEQHRERKLQEQAEAAASGKSESWKWNREKDLDSGRRVDKDALGMILGSAGTELKSKFHGGFG</sequence>
<evidence type="ECO:0000313" key="3">
    <source>
        <dbReference type="EMBL" id="GAX14407.1"/>
    </source>
</evidence>
<feature type="compositionally biased region" description="Basic and acidic residues" evidence="1">
    <location>
        <begin position="465"/>
        <end position="485"/>
    </location>
</feature>
<dbReference type="Pfam" id="PF12572">
    <property type="entry name" value="DUF3752"/>
    <property type="match status" value="1"/>
</dbReference>
<proteinExistence type="predicted"/>
<evidence type="ECO:0000256" key="1">
    <source>
        <dbReference type="SAM" id="MobiDB-lite"/>
    </source>
</evidence>
<feature type="region of interest" description="Disordered" evidence="1">
    <location>
        <begin position="465"/>
        <end position="513"/>
    </location>
</feature>
<dbReference type="PANTHER" id="PTHR47422:SF1">
    <property type="entry name" value="DNAJ HEAT SHOCK N-TERMINAL DOMAIN-CONTAINING PROTEIN"/>
    <property type="match status" value="1"/>
</dbReference>
<feature type="compositionally biased region" description="Basic residues" evidence="1">
    <location>
        <begin position="52"/>
        <end position="79"/>
    </location>
</feature>
<dbReference type="PANTHER" id="PTHR47422">
    <property type="entry name" value="DNAJ HEAT SHOCK N-TERMINAL DOMAIN-CONTAINING PROTEIN"/>
    <property type="match status" value="1"/>
</dbReference>
<accession>A0A1Z5JK74</accession>
<keyword evidence="4" id="KW-1185">Reference proteome</keyword>
<organism evidence="3 4">
    <name type="scientific">Fistulifera solaris</name>
    <name type="common">Oleaginous diatom</name>
    <dbReference type="NCBI Taxonomy" id="1519565"/>
    <lineage>
        <taxon>Eukaryota</taxon>
        <taxon>Sar</taxon>
        <taxon>Stramenopiles</taxon>
        <taxon>Ochrophyta</taxon>
        <taxon>Bacillariophyta</taxon>
        <taxon>Bacillariophyceae</taxon>
        <taxon>Bacillariophycidae</taxon>
        <taxon>Naviculales</taxon>
        <taxon>Naviculaceae</taxon>
        <taxon>Fistulifera</taxon>
    </lineage>
</organism>
<evidence type="ECO:0000313" key="4">
    <source>
        <dbReference type="Proteomes" id="UP000198406"/>
    </source>
</evidence>
<dbReference type="AlphaFoldDB" id="A0A1Z5JK74"/>
<feature type="compositionally biased region" description="Basic and acidic residues" evidence="1">
    <location>
        <begin position="496"/>
        <end position="513"/>
    </location>
</feature>
<dbReference type="Proteomes" id="UP000198406">
    <property type="component" value="Unassembled WGS sequence"/>
</dbReference>
<dbReference type="OrthoDB" id="201104at2759"/>
<protein>
    <recommendedName>
        <fullName evidence="2">DUF3752 domain-containing protein</fullName>
    </recommendedName>
</protein>
<reference evidence="3 4" key="1">
    <citation type="journal article" date="2015" name="Plant Cell">
        <title>Oil accumulation by the oleaginous diatom Fistulifera solaris as revealed by the genome and transcriptome.</title>
        <authorList>
            <person name="Tanaka T."/>
            <person name="Maeda Y."/>
            <person name="Veluchamy A."/>
            <person name="Tanaka M."/>
            <person name="Abida H."/>
            <person name="Marechal E."/>
            <person name="Bowler C."/>
            <person name="Muto M."/>
            <person name="Sunaga Y."/>
            <person name="Tanaka M."/>
            <person name="Yoshino T."/>
            <person name="Taniguchi T."/>
            <person name="Fukuda Y."/>
            <person name="Nemoto M."/>
            <person name="Matsumoto M."/>
            <person name="Wong P.S."/>
            <person name="Aburatani S."/>
            <person name="Fujibuchi W."/>
        </authorList>
    </citation>
    <scope>NUCLEOTIDE SEQUENCE [LARGE SCALE GENOMIC DNA]</scope>
    <source>
        <strain evidence="3 4">JPCC DA0580</strain>
    </source>
</reference>
<dbReference type="EMBL" id="BDSP01000080">
    <property type="protein sequence ID" value="GAX14407.1"/>
    <property type="molecule type" value="Genomic_DNA"/>
</dbReference>
<name>A0A1Z5JK74_FISSO</name>
<dbReference type="InterPro" id="IPR022226">
    <property type="entry name" value="DUF3752"/>
</dbReference>
<gene>
    <name evidence="3" type="ORF">FisN_11Hh134</name>
</gene>
<feature type="compositionally biased region" description="Basic residues" evidence="1">
    <location>
        <begin position="12"/>
        <end position="22"/>
    </location>
</feature>
<feature type="compositionally biased region" description="Acidic residues" evidence="1">
    <location>
        <begin position="37"/>
        <end position="48"/>
    </location>
</feature>